<dbReference type="AlphaFoldDB" id="A0A0A9AKF5"/>
<proteinExistence type="predicted"/>
<reference evidence="2" key="2">
    <citation type="journal article" date="2015" name="Data Brief">
        <title>Shoot transcriptome of the giant reed, Arundo donax.</title>
        <authorList>
            <person name="Barrero R.A."/>
            <person name="Guerrero F.D."/>
            <person name="Moolhuijzen P."/>
            <person name="Goolsby J.A."/>
            <person name="Tidwell J."/>
            <person name="Bellgard S.E."/>
            <person name="Bellgard M.I."/>
        </authorList>
    </citation>
    <scope>NUCLEOTIDE SEQUENCE</scope>
    <source>
        <tissue evidence="2">Shoot tissue taken approximately 20 cm above the soil surface</tissue>
    </source>
</reference>
<sequence length="137" mass="14214">MATAIHLRPPPPPMVQIAARAGSNSKGARCFTPLCCNCTPRMSWPASSIQWTAAAAVHQGSHGHRAVRREGITDVAIVARGGSFMLPPALEPAVSAQAASRQEAGEGDPTGAQQAEVVHDVCDVVSSSGDDMSMGQR</sequence>
<organism evidence="2">
    <name type="scientific">Arundo donax</name>
    <name type="common">Giant reed</name>
    <name type="synonym">Donax arundinaceus</name>
    <dbReference type="NCBI Taxonomy" id="35708"/>
    <lineage>
        <taxon>Eukaryota</taxon>
        <taxon>Viridiplantae</taxon>
        <taxon>Streptophyta</taxon>
        <taxon>Embryophyta</taxon>
        <taxon>Tracheophyta</taxon>
        <taxon>Spermatophyta</taxon>
        <taxon>Magnoliopsida</taxon>
        <taxon>Liliopsida</taxon>
        <taxon>Poales</taxon>
        <taxon>Poaceae</taxon>
        <taxon>PACMAD clade</taxon>
        <taxon>Arundinoideae</taxon>
        <taxon>Arundineae</taxon>
        <taxon>Arundo</taxon>
    </lineage>
</organism>
<name>A0A0A9AKF5_ARUDO</name>
<feature type="region of interest" description="Disordered" evidence="1">
    <location>
        <begin position="95"/>
        <end position="116"/>
    </location>
</feature>
<accession>A0A0A9AKF5</accession>
<evidence type="ECO:0000256" key="1">
    <source>
        <dbReference type="SAM" id="MobiDB-lite"/>
    </source>
</evidence>
<protein>
    <submittedName>
        <fullName evidence="2">Uncharacterized protein</fullName>
    </submittedName>
</protein>
<dbReference type="EMBL" id="GBRH01250333">
    <property type="protein sequence ID" value="JAD47562.1"/>
    <property type="molecule type" value="Transcribed_RNA"/>
</dbReference>
<reference evidence="2" key="1">
    <citation type="submission" date="2014-09" db="EMBL/GenBank/DDBJ databases">
        <authorList>
            <person name="Magalhaes I.L.F."/>
            <person name="Oliveira U."/>
            <person name="Santos F.R."/>
            <person name="Vidigal T.H.D.A."/>
            <person name="Brescovit A.D."/>
            <person name="Santos A.J."/>
        </authorList>
    </citation>
    <scope>NUCLEOTIDE SEQUENCE</scope>
    <source>
        <tissue evidence="2">Shoot tissue taken approximately 20 cm above the soil surface</tissue>
    </source>
</reference>
<evidence type="ECO:0000313" key="2">
    <source>
        <dbReference type="EMBL" id="JAD47562.1"/>
    </source>
</evidence>